<feature type="region of interest" description="Disordered" evidence="1">
    <location>
        <begin position="162"/>
        <end position="190"/>
    </location>
</feature>
<dbReference type="InterPro" id="IPR001322">
    <property type="entry name" value="Lamin_tail_dom"/>
</dbReference>
<dbReference type="Proteomes" id="UP001596391">
    <property type="component" value="Unassembled WGS sequence"/>
</dbReference>
<dbReference type="InterPro" id="IPR036415">
    <property type="entry name" value="Lamin_tail_dom_sf"/>
</dbReference>
<dbReference type="Gene3D" id="2.60.40.1260">
    <property type="entry name" value="Lamin Tail domain"/>
    <property type="match status" value="1"/>
</dbReference>
<feature type="domain" description="LTD" evidence="2">
    <location>
        <begin position="1"/>
        <end position="131"/>
    </location>
</feature>
<evidence type="ECO:0000313" key="4">
    <source>
        <dbReference type="Proteomes" id="UP001596391"/>
    </source>
</evidence>
<dbReference type="RefSeq" id="WP_390236065.1">
    <property type="nucleotide sequence ID" value="NZ_JBHSWI010000001.1"/>
</dbReference>
<protein>
    <submittedName>
        <fullName evidence="3">Lamin tail domain-containing protein</fullName>
    </submittedName>
</protein>
<accession>A0ABW1ZG74</accession>
<dbReference type="Pfam" id="PF00932">
    <property type="entry name" value="LTD"/>
    <property type="match status" value="1"/>
</dbReference>
<evidence type="ECO:0000256" key="1">
    <source>
        <dbReference type="SAM" id="MobiDB-lite"/>
    </source>
</evidence>
<gene>
    <name evidence="3" type="ORF">ACFQBQ_16715</name>
</gene>
<evidence type="ECO:0000259" key="2">
    <source>
        <dbReference type="PROSITE" id="PS51841"/>
    </source>
</evidence>
<evidence type="ECO:0000313" key="3">
    <source>
        <dbReference type="EMBL" id="MFC6647183.1"/>
    </source>
</evidence>
<keyword evidence="4" id="KW-1185">Reference proteome</keyword>
<dbReference type="PROSITE" id="PS51841">
    <property type="entry name" value="LTD"/>
    <property type="match status" value="1"/>
</dbReference>
<organism evidence="3 4">
    <name type="scientific">Granulicella cerasi</name>
    <dbReference type="NCBI Taxonomy" id="741063"/>
    <lineage>
        <taxon>Bacteria</taxon>
        <taxon>Pseudomonadati</taxon>
        <taxon>Acidobacteriota</taxon>
        <taxon>Terriglobia</taxon>
        <taxon>Terriglobales</taxon>
        <taxon>Acidobacteriaceae</taxon>
        <taxon>Granulicella</taxon>
    </lineage>
</organism>
<reference evidence="4" key="1">
    <citation type="journal article" date="2019" name="Int. J. Syst. Evol. Microbiol.">
        <title>The Global Catalogue of Microorganisms (GCM) 10K type strain sequencing project: providing services to taxonomists for standard genome sequencing and annotation.</title>
        <authorList>
            <consortium name="The Broad Institute Genomics Platform"/>
            <consortium name="The Broad Institute Genome Sequencing Center for Infectious Disease"/>
            <person name="Wu L."/>
            <person name="Ma J."/>
        </authorList>
    </citation>
    <scope>NUCLEOTIDE SEQUENCE [LARGE SCALE GENOMIC DNA]</scope>
    <source>
        <strain evidence="4">CGMCC 1.16026</strain>
    </source>
</reference>
<comment type="caution">
    <text evidence="3">The sequence shown here is derived from an EMBL/GenBank/DDBJ whole genome shotgun (WGS) entry which is preliminary data.</text>
</comment>
<name>A0ABW1ZG74_9BACT</name>
<dbReference type="EMBL" id="JBHSWI010000001">
    <property type="protein sequence ID" value="MFC6647183.1"/>
    <property type="molecule type" value="Genomic_DNA"/>
</dbReference>
<dbReference type="SUPFAM" id="SSF74853">
    <property type="entry name" value="Lamin A/C globular tail domain"/>
    <property type="match status" value="1"/>
</dbReference>
<proteinExistence type="predicted"/>
<sequence length="207" mass="21017">MIDQVYGAGGSSAQSGTALYRTDYVELFNLGTTDASIGGWSVQYAATTGTVASNPTVIPAGTMLPAGKRYLIASSTDGTVGAVLPVTPDLTGTLNMSSTAGRVYLLSNSTKVTSTCPTTSDGIVDKVSYGTGSGCSEGASPAPTPSTAQIVIRSASCTDTDQNGSDFSVASAPAPRNLNSAATPCGGGGEEVLLPFRYRTRTQVPRR</sequence>